<comment type="function">
    <text evidence="15">Covalently attached to the 5' extremity of the genomic and subgenomic RNAs. It may serve as a primer for the replicase.</text>
</comment>
<protein>
    <submittedName>
        <fullName evidence="20">VPg-serine protease-RNA dependent RNA polymersase</fullName>
    </submittedName>
</protein>
<dbReference type="GO" id="GO:0003968">
    <property type="term" value="F:RNA-directed RNA polymerase activity"/>
    <property type="evidence" value="ECO:0007669"/>
    <property type="project" value="UniProtKB-KW"/>
</dbReference>
<dbReference type="InterPro" id="IPR009003">
    <property type="entry name" value="Peptidase_S1_PA"/>
</dbReference>
<keyword evidence="7" id="KW-0548">Nucleotidyltransferase</keyword>
<evidence type="ECO:0000256" key="1">
    <source>
        <dbReference type="ARBA" id="ARBA00004301"/>
    </source>
</evidence>
<name>O72159_9VIRU</name>
<keyword evidence="12" id="KW-1043">Host membrane</keyword>
<reference evidence="20" key="1">
    <citation type="journal article" date="1998" name="Arch. Virol.">
        <title>Nucleotide sequence of a resistance breaking mutant of southern bean mosaic virus.</title>
        <authorList>
            <person name="Lee L."/>
            <person name="Anderson E.J."/>
        </authorList>
    </citation>
    <scope>NUCLEOTIDE SEQUENCE</scope>
    <source>
        <strain evidence="20">SBMV-S</strain>
    </source>
</reference>
<keyword evidence="2" id="KW-0696">RNA-directed RNA polymerase</keyword>
<comment type="subcellular location">
    <subcellularLocation>
        <location evidence="1">Host membrane</location>
        <topology evidence="1">Multi-pass membrane protein</topology>
    </subcellularLocation>
</comment>
<dbReference type="SUPFAM" id="SSF56672">
    <property type="entry name" value="DNA/RNA polymerases"/>
    <property type="match status" value="1"/>
</dbReference>
<evidence type="ECO:0000313" key="20">
    <source>
        <dbReference type="EMBL" id="AAC15987.1"/>
    </source>
</evidence>
<keyword evidence="8" id="KW-0547">Nucleotide-binding</keyword>
<dbReference type="CDD" id="cd23180">
    <property type="entry name" value="ps-ssRNAv_Solemoviridae_RdRp"/>
    <property type="match status" value="1"/>
</dbReference>
<keyword evidence="13 18" id="KW-1133">Transmembrane helix</keyword>
<dbReference type="GO" id="GO:0006351">
    <property type="term" value="P:DNA-templated transcription"/>
    <property type="evidence" value="ECO:0007669"/>
    <property type="project" value="InterPro"/>
</dbReference>
<proteinExistence type="predicted"/>
<keyword evidence="10" id="KW-0378">Hydrolase</keyword>
<evidence type="ECO:0000256" key="17">
    <source>
        <dbReference type="SAM" id="MobiDB-lite"/>
    </source>
</evidence>
<keyword evidence="4 20" id="KW-0645">Protease</keyword>
<evidence type="ECO:0000256" key="9">
    <source>
        <dbReference type="ARBA" id="ARBA00022758"/>
    </source>
</evidence>
<dbReference type="PROSITE" id="PS51868">
    <property type="entry name" value="PEPTIDASE_S39"/>
    <property type="match status" value="1"/>
</dbReference>
<evidence type="ECO:0000256" key="11">
    <source>
        <dbReference type="ARBA" id="ARBA00022825"/>
    </source>
</evidence>
<dbReference type="GO" id="GO:0006508">
    <property type="term" value="P:proteolysis"/>
    <property type="evidence" value="ECO:0007669"/>
    <property type="project" value="UniProtKB-KW"/>
</dbReference>
<accession>O72159</accession>
<dbReference type="EMBL" id="AF055888">
    <property type="protein sequence ID" value="AAC15987.1"/>
    <property type="molecule type" value="Genomic_RNA"/>
</dbReference>
<dbReference type="Pfam" id="PF02123">
    <property type="entry name" value="RdRP_4"/>
    <property type="match status" value="1"/>
</dbReference>
<comment type="catalytic activity">
    <reaction evidence="16">
        <text>RNA(n) + a ribonucleoside 5'-triphosphate = RNA(n+1) + diphosphate</text>
        <dbReference type="Rhea" id="RHEA:21248"/>
        <dbReference type="Rhea" id="RHEA-COMP:14527"/>
        <dbReference type="Rhea" id="RHEA-COMP:17342"/>
        <dbReference type="ChEBI" id="CHEBI:33019"/>
        <dbReference type="ChEBI" id="CHEBI:61557"/>
        <dbReference type="ChEBI" id="CHEBI:140395"/>
        <dbReference type="EC" id="2.7.7.48"/>
    </reaction>
</comment>
<dbReference type="InterPro" id="IPR043504">
    <property type="entry name" value="Peptidase_S1_PA_chymotrypsin"/>
</dbReference>
<keyword evidence="5" id="KW-0808">Transferase</keyword>
<dbReference type="GO" id="GO:0016020">
    <property type="term" value="C:membrane"/>
    <property type="evidence" value="ECO:0007669"/>
    <property type="project" value="InterPro"/>
</dbReference>
<keyword evidence="3" id="KW-0191">Covalent protein-RNA linkage</keyword>
<evidence type="ECO:0000256" key="4">
    <source>
        <dbReference type="ARBA" id="ARBA00022670"/>
    </source>
</evidence>
<evidence type="ECO:0000259" key="19">
    <source>
        <dbReference type="PROSITE" id="PS51868"/>
    </source>
</evidence>
<feature type="transmembrane region" description="Helical" evidence="18">
    <location>
        <begin position="6"/>
        <end position="24"/>
    </location>
</feature>
<sequence>MYHPGRSPSFLITLANVICAAILFDIHTGGYQPGSLIPIVAWMTPFVTLLWLSASFATYLYKYVRTRLLPEEKVARVYYTAQSAPYFDPALGVMMQFAPSHGGASIEVQVNPSWISLLGGSLKINGDDASNESAVLGSFYSSVKPGDEPASLVAIKSGPQTIGFGCRTKIDGDDCLFTANHVWNNSMRPTALAKRGKQVAIEDWETPLSCDHKMLDFVVVRVPKHVWSKLGVKATQLVCPSDKDAVTCYGGSSSDNLLSGTGVCSKVDFSWKLTHSCPTAAGWSGTPIYSSRGVVGMHVGFEDIGKLNRGVNAFYVSNYLLRSQETLPPELSVIEIPFEDVETRSYEFIEVEIKGRGKAKLGKREFAWIPESGKYWADDDDDSLPPPPKVVDGKMVWSSAQETVAEPLNYQRAAGSRPLPPFLNLQATTSKKEKQPLQEECPLDLLGSRLASLESCVEKILQMKSLELLGSSQNCQTSPGPSEAPKQSFTPCYSKQESLIPLESQGILKELVKTSLSATPPPNPVTVSVEKPGPSTQSTKKSARRRNRRKSTRKPVQGVPLSRLASTNKDLLKRHLELVALCVTERLFLLSEAEDLLDESPVDLVRRGLCDPVRLFVKQEPHASRKVREGRFRLISSVSLVDQLVERMLFGPQNQLEIAEWEHIPSKPGMGLSLRQQAKSLFDDLRVKHSRCPAAEADISGFDWSVQDWELWADVEMRIVLGGFGHKLAKAAQNRFSCFMNSVFQLSDGTLIEQQLPGIMKSGSYCTSSTNSRIRCLMAELIGSPWCIAMGDDSVEGWVDGAKDKYMRLGHTCKDYKPCATTISGRLYEVEFCSHVIREDRCWLASWPKTLFKYLSEGKWFFEDLERDVSSSPHWPRIRHYVVGNTPSPHKTNLQNQSPRYGEEVDKTTVNQGYSEHSGSPGHSIEEAQEPERAPFCCEAASVYPGWGVHGPYCSGDYGSLT</sequence>
<evidence type="ECO:0000256" key="6">
    <source>
        <dbReference type="ARBA" id="ARBA00022692"/>
    </source>
</evidence>
<feature type="region of interest" description="Disordered" evidence="17">
    <location>
        <begin position="515"/>
        <end position="562"/>
    </location>
</feature>
<evidence type="ECO:0000256" key="7">
    <source>
        <dbReference type="ARBA" id="ARBA00022695"/>
    </source>
</evidence>
<organism evidence="20">
    <name type="scientific">Southern bean mosaic virus</name>
    <dbReference type="NCBI Taxonomy" id="12139"/>
    <lineage>
        <taxon>Viruses</taxon>
        <taxon>Riboviria</taxon>
        <taxon>Orthornavirae</taxon>
        <taxon>Pisuviricota</taxon>
        <taxon>Pisoniviricetes</taxon>
        <taxon>Sobelivirales</taxon>
        <taxon>Solemoviridae</taxon>
        <taxon>Sobemovirus</taxon>
        <taxon>Sobemovirus SBMV</taxon>
    </lineage>
</organism>
<dbReference type="SUPFAM" id="SSF50494">
    <property type="entry name" value="Trypsin-like serine proteases"/>
    <property type="match status" value="1"/>
</dbReference>
<dbReference type="Pfam" id="PF02122">
    <property type="entry name" value="Peptidase_S39"/>
    <property type="match status" value="1"/>
</dbReference>
<dbReference type="GO" id="GO:0003723">
    <property type="term" value="F:RNA binding"/>
    <property type="evidence" value="ECO:0007669"/>
    <property type="project" value="InterPro"/>
</dbReference>
<evidence type="ECO:0000256" key="12">
    <source>
        <dbReference type="ARBA" id="ARBA00022870"/>
    </source>
</evidence>
<evidence type="ECO:0000256" key="13">
    <source>
        <dbReference type="ARBA" id="ARBA00022989"/>
    </source>
</evidence>
<keyword evidence="11" id="KW-0720">Serine protease</keyword>
<dbReference type="InterPro" id="IPR000382">
    <property type="entry name" value="Peptidase_S39B_luteovirus"/>
</dbReference>
<evidence type="ECO:0000256" key="15">
    <source>
        <dbReference type="ARBA" id="ARBA00029410"/>
    </source>
</evidence>
<evidence type="ECO:0000256" key="16">
    <source>
        <dbReference type="ARBA" id="ARBA00048744"/>
    </source>
</evidence>
<evidence type="ECO:0000256" key="10">
    <source>
        <dbReference type="ARBA" id="ARBA00022801"/>
    </source>
</evidence>
<evidence type="ECO:0000256" key="14">
    <source>
        <dbReference type="ARBA" id="ARBA00023136"/>
    </source>
</evidence>
<evidence type="ECO:0000256" key="8">
    <source>
        <dbReference type="ARBA" id="ARBA00022741"/>
    </source>
</evidence>
<dbReference type="GO" id="GO:0004252">
    <property type="term" value="F:serine-type endopeptidase activity"/>
    <property type="evidence" value="ECO:0007669"/>
    <property type="project" value="InterPro"/>
</dbReference>
<evidence type="ECO:0000256" key="3">
    <source>
        <dbReference type="ARBA" id="ARBA00022520"/>
    </source>
</evidence>
<dbReference type="InterPro" id="IPR001795">
    <property type="entry name" value="RNA-dir_pol_luteovirus"/>
</dbReference>
<feature type="compositionally biased region" description="Basic residues" evidence="17">
    <location>
        <begin position="541"/>
        <end position="553"/>
    </location>
</feature>
<evidence type="ECO:0000256" key="2">
    <source>
        <dbReference type="ARBA" id="ARBA00022484"/>
    </source>
</evidence>
<evidence type="ECO:0000256" key="18">
    <source>
        <dbReference type="SAM" id="Phobius"/>
    </source>
</evidence>
<dbReference type="GO" id="GO:0000166">
    <property type="term" value="F:nucleotide binding"/>
    <property type="evidence" value="ECO:0007669"/>
    <property type="project" value="UniProtKB-KW"/>
</dbReference>
<keyword evidence="6 18" id="KW-0812">Transmembrane</keyword>
<feature type="transmembrane region" description="Helical" evidence="18">
    <location>
        <begin position="36"/>
        <end position="61"/>
    </location>
</feature>
<evidence type="ECO:0000256" key="5">
    <source>
        <dbReference type="ARBA" id="ARBA00022679"/>
    </source>
</evidence>
<dbReference type="GO" id="GO:0075523">
    <property type="term" value="P:viral translational frameshifting"/>
    <property type="evidence" value="ECO:0007669"/>
    <property type="project" value="UniProtKB-KW"/>
</dbReference>
<keyword evidence="9" id="KW-0688">Ribosomal frameshifting</keyword>
<dbReference type="Gene3D" id="2.40.10.10">
    <property type="entry name" value="Trypsin-like serine proteases"/>
    <property type="match status" value="2"/>
</dbReference>
<dbReference type="GO" id="GO:0033644">
    <property type="term" value="C:host cell membrane"/>
    <property type="evidence" value="ECO:0007669"/>
    <property type="project" value="UniProtKB-SubCell"/>
</dbReference>
<keyword evidence="14 18" id="KW-0472">Membrane</keyword>
<dbReference type="InterPro" id="IPR043502">
    <property type="entry name" value="DNA/RNA_pol_sf"/>
</dbReference>
<feature type="domain" description="Peptidase S39" evidence="19">
    <location>
        <begin position="135"/>
        <end position="335"/>
    </location>
</feature>
<dbReference type="PRINTS" id="PR00914">
    <property type="entry name" value="LVIRUSRNAPOL"/>
</dbReference>